<protein>
    <recommendedName>
        <fullName evidence="12">Early light-induced protein</fullName>
    </recommendedName>
</protein>
<dbReference type="Proteomes" id="UP000822688">
    <property type="component" value="Chromosome 8"/>
</dbReference>
<reference evidence="10" key="1">
    <citation type="submission" date="2020-06" db="EMBL/GenBank/DDBJ databases">
        <title>WGS assembly of Ceratodon purpureus strain R40.</title>
        <authorList>
            <person name="Carey S.B."/>
            <person name="Jenkins J."/>
            <person name="Shu S."/>
            <person name="Lovell J.T."/>
            <person name="Sreedasyam A."/>
            <person name="Maumus F."/>
            <person name="Tiley G.P."/>
            <person name="Fernandez-Pozo N."/>
            <person name="Barry K."/>
            <person name="Chen C."/>
            <person name="Wang M."/>
            <person name="Lipzen A."/>
            <person name="Daum C."/>
            <person name="Saski C.A."/>
            <person name="Payton A.C."/>
            <person name="Mcbreen J.C."/>
            <person name="Conrad R.E."/>
            <person name="Kollar L.M."/>
            <person name="Olsson S."/>
            <person name="Huttunen S."/>
            <person name="Landis J.B."/>
            <person name="Wickett N.J."/>
            <person name="Johnson M.G."/>
            <person name="Rensing S.A."/>
            <person name="Grimwood J."/>
            <person name="Schmutz J."/>
            <person name="Mcdaniel S.F."/>
        </authorList>
    </citation>
    <scope>NUCLEOTIDE SEQUENCE</scope>
    <source>
        <strain evidence="10">R40</strain>
    </source>
</reference>
<evidence type="ECO:0000256" key="6">
    <source>
        <dbReference type="ARBA" id="ARBA00022989"/>
    </source>
</evidence>
<evidence type="ECO:0000256" key="5">
    <source>
        <dbReference type="ARBA" id="ARBA00022692"/>
    </source>
</evidence>
<keyword evidence="4" id="KW-0934">Plastid</keyword>
<dbReference type="PANTHER" id="PTHR14154">
    <property type="entry name" value="UPF0041 BRAIN PROTEIN 44-RELATED"/>
    <property type="match status" value="1"/>
</dbReference>
<keyword evidence="3" id="KW-0150">Chloroplast</keyword>
<evidence type="ECO:0000256" key="9">
    <source>
        <dbReference type="SAM" id="MobiDB-lite"/>
    </source>
</evidence>
<evidence type="ECO:0000256" key="8">
    <source>
        <dbReference type="ARBA" id="ARBA00037956"/>
    </source>
</evidence>
<dbReference type="GO" id="GO:0009507">
    <property type="term" value="C:chloroplast"/>
    <property type="evidence" value="ECO:0007669"/>
    <property type="project" value="UniProtKB-SubCell"/>
</dbReference>
<evidence type="ECO:0000256" key="4">
    <source>
        <dbReference type="ARBA" id="ARBA00022640"/>
    </source>
</evidence>
<dbReference type="GO" id="GO:0016020">
    <property type="term" value="C:membrane"/>
    <property type="evidence" value="ECO:0007669"/>
    <property type="project" value="UniProtKB-SubCell"/>
</dbReference>
<gene>
    <name evidence="10" type="ORF">KC19_8G140800</name>
</gene>
<sequence length="228" mass="25350">MVAATIMSTQMAMLTSPTHASKMRFTCPSLMAFRARQVHMVRCDAQKDNLSGLRDAVDRATKKTITKDEILRNQETNESEQKSVMGMKPKPGTVYGRPEVERRPETGDKSFFNIFAFDGALPETVNGRLAMVGITWAFFAEIKTGLTVFEQLFYPGQPGLVYFLGAVQLLTYASLVPILNGESTDARSSGPFTAKAERWNGRLAMVGFFSLLVTEAFTHVPVFHWPVI</sequence>
<organism evidence="10 11">
    <name type="scientific">Ceratodon purpureus</name>
    <name type="common">Fire moss</name>
    <name type="synonym">Dicranum purpureum</name>
    <dbReference type="NCBI Taxonomy" id="3225"/>
    <lineage>
        <taxon>Eukaryota</taxon>
        <taxon>Viridiplantae</taxon>
        <taxon>Streptophyta</taxon>
        <taxon>Embryophyta</taxon>
        <taxon>Bryophyta</taxon>
        <taxon>Bryophytina</taxon>
        <taxon>Bryopsida</taxon>
        <taxon>Dicranidae</taxon>
        <taxon>Pseudoditrichales</taxon>
        <taxon>Ditrichaceae</taxon>
        <taxon>Ceratodon</taxon>
    </lineage>
</organism>
<keyword evidence="5" id="KW-0812">Transmembrane</keyword>
<comment type="similarity">
    <text evidence="8">Belongs to the ELIP/psbS family.</text>
</comment>
<evidence type="ECO:0000313" key="10">
    <source>
        <dbReference type="EMBL" id="KAG0564794.1"/>
    </source>
</evidence>
<evidence type="ECO:0008006" key="12">
    <source>
        <dbReference type="Google" id="ProtNLM"/>
    </source>
</evidence>
<accession>A0A8T0H373</accession>
<comment type="caution">
    <text evidence="10">The sequence shown here is derived from an EMBL/GenBank/DDBJ whole genome shotgun (WGS) entry which is preliminary data.</text>
</comment>
<name>A0A8T0H373_CERPU</name>
<keyword evidence="7" id="KW-0472">Membrane</keyword>
<dbReference type="AlphaFoldDB" id="A0A8T0H373"/>
<proteinExistence type="inferred from homology"/>
<evidence type="ECO:0000256" key="3">
    <source>
        <dbReference type="ARBA" id="ARBA00022528"/>
    </source>
</evidence>
<evidence type="ECO:0000256" key="2">
    <source>
        <dbReference type="ARBA" id="ARBA00004229"/>
    </source>
</evidence>
<evidence type="ECO:0000256" key="7">
    <source>
        <dbReference type="ARBA" id="ARBA00023136"/>
    </source>
</evidence>
<evidence type="ECO:0000256" key="1">
    <source>
        <dbReference type="ARBA" id="ARBA00004141"/>
    </source>
</evidence>
<evidence type="ECO:0000313" key="11">
    <source>
        <dbReference type="Proteomes" id="UP000822688"/>
    </source>
</evidence>
<dbReference type="EMBL" id="CM026429">
    <property type="protein sequence ID" value="KAG0564794.1"/>
    <property type="molecule type" value="Genomic_DNA"/>
</dbReference>
<dbReference type="Pfam" id="PF00504">
    <property type="entry name" value="Chloroa_b-bind"/>
    <property type="match status" value="1"/>
</dbReference>
<keyword evidence="11" id="KW-1185">Reference proteome</keyword>
<feature type="region of interest" description="Disordered" evidence="9">
    <location>
        <begin position="73"/>
        <end position="102"/>
    </location>
</feature>
<dbReference type="SUPFAM" id="SSF103511">
    <property type="entry name" value="Chlorophyll a-b binding protein"/>
    <property type="match status" value="1"/>
</dbReference>
<keyword evidence="6" id="KW-1133">Transmembrane helix</keyword>
<dbReference type="InterPro" id="IPR022796">
    <property type="entry name" value="Chloroa_b-bind"/>
</dbReference>
<comment type="subcellular location">
    <subcellularLocation>
        <location evidence="1">Membrane</location>
        <topology evidence="1">Multi-pass membrane protein</topology>
    </subcellularLocation>
    <subcellularLocation>
        <location evidence="2">Plastid</location>
        <location evidence="2">Chloroplast</location>
    </subcellularLocation>
</comment>